<dbReference type="InterPro" id="IPR050345">
    <property type="entry name" value="Aliph_Amidase/BUP"/>
</dbReference>
<name>A7I1T2_CAMHC</name>
<dbReference type="PANTHER" id="PTHR43674:SF2">
    <property type="entry name" value="BETA-UREIDOPROPIONASE"/>
    <property type="match status" value="1"/>
</dbReference>
<evidence type="ECO:0000313" key="4">
    <source>
        <dbReference type="Proteomes" id="UP000002407"/>
    </source>
</evidence>
<reference evidence="4" key="1">
    <citation type="submission" date="2007-07" db="EMBL/GenBank/DDBJ databases">
        <title>Complete genome sequence of Campylobacter hominis ATCC BAA-381, a commensal isolated from the human gastrointestinal tract.</title>
        <authorList>
            <person name="Fouts D.E."/>
            <person name="Mongodin E.F."/>
            <person name="Puiu D."/>
            <person name="Sebastian Y."/>
            <person name="Miller W.G."/>
            <person name="Mandrell R.E."/>
            <person name="Nelson K.E."/>
        </authorList>
    </citation>
    <scope>NUCLEOTIDE SEQUENCE [LARGE SCALE GENOMIC DNA]</scope>
    <source>
        <strain evidence="4">ATCC BAA-381 / LMG 19568 / NCTC 13146 / CH001A</strain>
    </source>
</reference>
<dbReference type="Proteomes" id="UP000002407">
    <property type="component" value="Chromosome"/>
</dbReference>
<keyword evidence="1 3" id="KW-0378">Hydrolase</keyword>
<feature type="domain" description="CN hydrolase" evidence="2">
    <location>
        <begin position="3"/>
        <end position="256"/>
    </location>
</feature>
<dbReference type="AlphaFoldDB" id="A7I1T2"/>
<dbReference type="InterPro" id="IPR036526">
    <property type="entry name" value="C-N_Hydrolase_sf"/>
</dbReference>
<dbReference type="GO" id="GO:0050126">
    <property type="term" value="F:N-carbamoylputrescine amidase activity"/>
    <property type="evidence" value="ECO:0007669"/>
    <property type="project" value="TreeGrafter"/>
</dbReference>
<dbReference type="GO" id="GO:0033388">
    <property type="term" value="P:putrescine biosynthetic process from arginine"/>
    <property type="evidence" value="ECO:0007669"/>
    <property type="project" value="TreeGrafter"/>
</dbReference>
<evidence type="ECO:0000313" key="3">
    <source>
        <dbReference type="EMBL" id="ABS51874.1"/>
    </source>
</evidence>
<gene>
    <name evidence="3" type="ordered locus">CHAB381_0911</name>
</gene>
<dbReference type="RefSeq" id="WP_012108765.1">
    <property type="nucleotide sequence ID" value="NC_009714.1"/>
</dbReference>
<sequence>MKIAVLQMPTLSMSGSRIDYYLKIAADNGAKIALLGEYVCNSFFTELIKMPPSMIKEQSKHKISLFTDLSKKYNLNIIAPIVQVKSKKIYKMIAKFGPKSVKFWEQNFLINYSHWDEEKFFANHCKKENEENLKKIKNIELPTFWLDGVKFGVICGFEAHFDATWQYFMKKNVDCILMPTASTFDSNERWNELLKIRAWTNLLFIIRANRIGKAEFDDKNYEFYGESMLISPFGEISNSLKKNEGIMIAEISKTELKNAQKLWKFREILNKKGLI</sequence>
<dbReference type="OrthoDB" id="5357560at2"/>
<accession>A7I1T2</accession>
<protein>
    <submittedName>
        <fullName evidence="3">Hydrolase, carbon-nitrogen family</fullName>
    </submittedName>
</protein>
<dbReference type="Gene3D" id="3.60.110.10">
    <property type="entry name" value="Carbon-nitrogen hydrolase"/>
    <property type="match status" value="1"/>
</dbReference>
<dbReference type="HOGENOM" id="CLU_066196_0_0_7"/>
<evidence type="ECO:0000256" key="1">
    <source>
        <dbReference type="ARBA" id="ARBA00022801"/>
    </source>
</evidence>
<proteinExistence type="predicted"/>
<dbReference type="SUPFAM" id="SSF56317">
    <property type="entry name" value="Carbon-nitrogen hydrolase"/>
    <property type="match status" value="1"/>
</dbReference>
<organism evidence="3 4">
    <name type="scientific">Campylobacter hominis (strain ATCC BAA-381 / DSM 21671 / CCUG 45161 / LMG 19568 / NCTC 13146 / CH001A)</name>
    <dbReference type="NCBI Taxonomy" id="360107"/>
    <lineage>
        <taxon>Bacteria</taxon>
        <taxon>Pseudomonadati</taxon>
        <taxon>Campylobacterota</taxon>
        <taxon>Epsilonproteobacteria</taxon>
        <taxon>Campylobacterales</taxon>
        <taxon>Campylobacteraceae</taxon>
        <taxon>Campylobacter</taxon>
    </lineage>
</organism>
<dbReference type="KEGG" id="cha:CHAB381_0911"/>
<dbReference type="InterPro" id="IPR003010">
    <property type="entry name" value="C-N_Hydrolase"/>
</dbReference>
<dbReference type="PANTHER" id="PTHR43674">
    <property type="entry name" value="NITRILASE C965.09-RELATED"/>
    <property type="match status" value="1"/>
</dbReference>
<dbReference type="CDD" id="cd07197">
    <property type="entry name" value="nitrilase"/>
    <property type="match status" value="1"/>
</dbReference>
<dbReference type="eggNOG" id="COG0388">
    <property type="taxonomic scope" value="Bacteria"/>
</dbReference>
<evidence type="ECO:0000259" key="2">
    <source>
        <dbReference type="Pfam" id="PF00795"/>
    </source>
</evidence>
<dbReference type="STRING" id="360107.CHAB381_0911"/>
<keyword evidence="4" id="KW-1185">Reference proteome</keyword>
<dbReference type="Pfam" id="PF00795">
    <property type="entry name" value="CN_hydrolase"/>
    <property type="match status" value="1"/>
</dbReference>
<dbReference type="EMBL" id="CP000776">
    <property type="protein sequence ID" value="ABS51874.1"/>
    <property type="molecule type" value="Genomic_DNA"/>
</dbReference>